<dbReference type="Pfam" id="PF00067">
    <property type="entry name" value="p450"/>
    <property type="match status" value="1"/>
</dbReference>
<dbReference type="SUPFAM" id="SSF48264">
    <property type="entry name" value="Cytochrome P450"/>
    <property type="match status" value="1"/>
</dbReference>
<accession>A0ABN3JCQ3</accession>
<dbReference type="CDD" id="cd11031">
    <property type="entry name" value="Cyp158A-like"/>
    <property type="match status" value="1"/>
</dbReference>
<reference evidence="4 5" key="1">
    <citation type="journal article" date="2019" name="Int. J. Syst. Evol. Microbiol.">
        <title>The Global Catalogue of Microorganisms (GCM) 10K type strain sequencing project: providing services to taxonomists for standard genome sequencing and annotation.</title>
        <authorList>
            <consortium name="The Broad Institute Genomics Platform"/>
            <consortium name="The Broad Institute Genome Sequencing Center for Infectious Disease"/>
            <person name="Wu L."/>
            <person name="Ma J."/>
        </authorList>
    </citation>
    <scope>NUCLEOTIDE SEQUENCE [LARGE SCALE GENOMIC DNA]</scope>
    <source>
        <strain evidence="4 5">JCM 3325</strain>
    </source>
</reference>
<evidence type="ECO:0000256" key="1">
    <source>
        <dbReference type="ARBA" id="ARBA00010617"/>
    </source>
</evidence>
<keyword evidence="2" id="KW-0349">Heme</keyword>
<comment type="caution">
    <text evidence="4">The sequence shown here is derived from an EMBL/GenBank/DDBJ whole genome shotgun (WGS) entry which is preliminary data.</text>
</comment>
<name>A0ABN3JCQ3_9ACTN</name>
<evidence type="ECO:0000313" key="4">
    <source>
        <dbReference type="EMBL" id="GAA2425848.1"/>
    </source>
</evidence>
<evidence type="ECO:0000313" key="5">
    <source>
        <dbReference type="Proteomes" id="UP001501231"/>
    </source>
</evidence>
<dbReference type="PRINTS" id="PR00359">
    <property type="entry name" value="BP450"/>
</dbReference>
<comment type="similarity">
    <text evidence="1 2">Belongs to the cytochrome P450 family.</text>
</comment>
<dbReference type="PANTHER" id="PTHR46696">
    <property type="entry name" value="P450, PUTATIVE (EUROFUNG)-RELATED"/>
    <property type="match status" value="1"/>
</dbReference>
<keyword evidence="5" id="KW-1185">Reference proteome</keyword>
<dbReference type="InterPro" id="IPR001128">
    <property type="entry name" value="Cyt_P450"/>
</dbReference>
<dbReference type="Proteomes" id="UP001501231">
    <property type="component" value="Unassembled WGS sequence"/>
</dbReference>
<gene>
    <name evidence="4" type="ORF">GCM10010191_42800</name>
</gene>
<feature type="region of interest" description="Disordered" evidence="3">
    <location>
        <begin position="1"/>
        <end position="22"/>
    </location>
</feature>
<dbReference type="Gene3D" id="1.10.630.10">
    <property type="entry name" value="Cytochrome P450"/>
    <property type="match status" value="1"/>
</dbReference>
<dbReference type="RefSeq" id="WP_344591034.1">
    <property type="nucleotide sequence ID" value="NZ_BAAARW010000016.1"/>
</dbReference>
<dbReference type="EMBL" id="BAAARW010000016">
    <property type="protein sequence ID" value="GAA2425848.1"/>
    <property type="molecule type" value="Genomic_DNA"/>
</dbReference>
<keyword evidence="2" id="KW-0503">Monooxygenase</keyword>
<keyword evidence="2" id="KW-0479">Metal-binding</keyword>
<dbReference type="PROSITE" id="PS00086">
    <property type="entry name" value="CYTOCHROME_P450"/>
    <property type="match status" value="1"/>
</dbReference>
<keyword evidence="2" id="KW-0408">Iron</keyword>
<organism evidence="4 5">
    <name type="scientific">Actinomadura vinacea</name>
    <dbReference type="NCBI Taxonomy" id="115336"/>
    <lineage>
        <taxon>Bacteria</taxon>
        <taxon>Bacillati</taxon>
        <taxon>Actinomycetota</taxon>
        <taxon>Actinomycetes</taxon>
        <taxon>Streptosporangiales</taxon>
        <taxon>Thermomonosporaceae</taxon>
        <taxon>Actinomadura</taxon>
    </lineage>
</organism>
<protein>
    <submittedName>
        <fullName evidence="4">Cytochrome P450</fullName>
    </submittedName>
</protein>
<dbReference type="InterPro" id="IPR036396">
    <property type="entry name" value="Cyt_P450_sf"/>
</dbReference>
<proteinExistence type="inferred from homology"/>
<evidence type="ECO:0000256" key="2">
    <source>
        <dbReference type="RuleBase" id="RU000461"/>
    </source>
</evidence>
<evidence type="ECO:0000256" key="3">
    <source>
        <dbReference type="SAM" id="MobiDB-lite"/>
    </source>
</evidence>
<dbReference type="PANTHER" id="PTHR46696:SF1">
    <property type="entry name" value="CYTOCHROME P450 YJIB-RELATED"/>
    <property type="match status" value="1"/>
</dbReference>
<sequence>MTENTTRTENTSQSDTGGEQCPAFPFAWRGVDPAPEYARLRNEQPILRVRLPSGHRAWLVTRHEDARRVFTDQRLSRAAANEATGDDFAGINPPAGSLFALDPPEHTAVRQLVNKTFTARRVEELKPRIATVAERLVDRLMQQGPPADLVGGFAQPLSMGVLCHLLGVPSADHGRLVEWSHALLSTAGSGDEVAATRKRLGQYVAGLIETRRQAPTDDLVSALIEAVERERAAPHQAILLVMAILVGGHDAMANQTASTAYLLLTRPGLIERLRAEPERIPEAVEEFLRYTSLIAVGGFPRIALEDVRIGDVRIRKGETVIAAIDSANRDDTVFADPDALSVDRCPRGHLAFGHGTHRCLGAQLARAELAIAIRTLLAAMPGMRTAVPVDRLDWDRDSIGRGLRSLPITW</sequence>
<keyword evidence="2" id="KW-0560">Oxidoreductase</keyword>
<feature type="compositionally biased region" description="Polar residues" evidence="3">
    <location>
        <begin position="1"/>
        <end position="17"/>
    </location>
</feature>
<dbReference type="InterPro" id="IPR002397">
    <property type="entry name" value="Cyt_P450_B"/>
</dbReference>
<dbReference type="InterPro" id="IPR017972">
    <property type="entry name" value="Cyt_P450_CS"/>
</dbReference>